<proteinExistence type="predicted"/>
<protein>
    <recommendedName>
        <fullName evidence="5">Serine protease</fullName>
    </recommendedName>
</protein>
<dbReference type="EMBL" id="JAUEIE010000005">
    <property type="protein sequence ID" value="MDN0022624.1"/>
    <property type="molecule type" value="Genomic_DNA"/>
</dbReference>
<dbReference type="Proteomes" id="UP001167831">
    <property type="component" value="Unassembled WGS sequence"/>
</dbReference>
<dbReference type="AlphaFoldDB" id="A0AAW7JHC2"/>
<organism evidence="2 4">
    <name type="scientific">Leyella lascolaii</name>
    <dbReference type="NCBI Taxonomy" id="1776379"/>
    <lineage>
        <taxon>Bacteria</taxon>
        <taxon>Pseudomonadati</taxon>
        <taxon>Bacteroidota</taxon>
        <taxon>Bacteroidia</taxon>
        <taxon>Bacteroidales</taxon>
        <taxon>Prevotellaceae</taxon>
        <taxon>Leyella</taxon>
    </lineage>
</organism>
<evidence type="ECO:0000313" key="3">
    <source>
        <dbReference type="Proteomes" id="UP001167831"/>
    </source>
</evidence>
<evidence type="ECO:0000313" key="2">
    <source>
        <dbReference type="EMBL" id="MDN0025249.1"/>
    </source>
</evidence>
<accession>A0AAW7JHC2</accession>
<name>A0AAW7JHC2_9BACT</name>
<gene>
    <name evidence="1" type="ORF">QVN81_06225</name>
    <name evidence="2" type="ORF">QVN84_06915</name>
</gene>
<reference evidence="2" key="2">
    <citation type="submission" date="2023-08" db="EMBL/GenBank/DDBJ databases">
        <title>Identification and characterization of horizontal gene transfer across gut microbiota members of farm animals based on homology search.</title>
        <authorList>
            <person name="Schwarzerova J."/>
            <person name="Nykrynova M."/>
            <person name="Jureckova K."/>
            <person name="Cejkova D."/>
            <person name="Rychlik I."/>
        </authorList>
    </citation>
    <scope>NUCLEOTIDE SEQUENCE</scope>
    <source>
        <strain evidence="2">ET15</strain>
        <strain evidence="1">ET37</strain>
    </source>
</reference>
<keyword evidence="3" id="KW-1185">Reference proteome</keyword>
<dbReference type="Proteomes" id="UP001168478">
    <property type="component" value="Unassembled WGS sequence"/>
</dbReference>
<reference evidence="2" key="1">
    <citation type="submission" date="2023-06" db="EMBL/GenBank/DDBJ databases">
        <authorList>
            <person name="Zeman M."/>
            <person name="Kubasova T."/>
            <person name="Jahodarova E."/>
            <person name="Nykrynova M."/>
            <person name="Rychlik I."/>
        </authorList>
    </citation>
    <scope>NUCLEOTIDE SEQUENCE</scope>
    <source>
        <strain evidence="2">ET15</strain>
        <strain evidence="1">ET37</strain>
    </source>
</reference>
<sequence length="121" mass="13467">MTDTCLDIITQLTVELHKDDTSKEKLGTGVLYINREFSGVVYVLTAKHCLLGLGGKGRVSLRIYNPDTSTYEYFTPVKQSILYHPVDDAGIVVFNQRELTSVVSNLPSVFVVDRNVGVMKL</sequence>
<dbReference type="EMBL" id="JAUEIF010000005">
    <property type="protein sequence ID" value="MDN0025249.1"/>
    <property type="molecule type" value="Genomic_DNA"/>
</dbReference>
<evidence type="ECO:0000313" key="4">
    <source>
        <dbReference type="Proteomes" id="UP001168478"/>
    </source>
</evidence>
<dbReference type="RefSeq" id="WP_289825100.1">
    <property type="nucleotide sequence ID" value="NZ_JAUEIE010000005.1"/>
</dbReference>
<dbReference type="InterPro" id="IPR009003">
    <property type="entry name" value="Peptidase_S1_PA"/>
</dbReference>
<dbReference type="SUPFAM" id="SSF50494">
    <property type="entry name" value="Trypsin-like serine proteases"/>
    <property type="match status" value="1"/>
</dbReference>
<evidence type="ECO:0000313" key="1">
    <source>
        <dbReference type="EMBL" id="MDN0022624.1"/>
    </source>
</evidence>
<evidence type="ECO:0008006" key="5">
    <source>
        <dbReference type="Google" id="ProtNLM"/>
    </source>
</evidence>
<comment type="caution">
    <text evidence="2">The sequence shown here is derived from an EMBL/GenBank/DDBJ whole genome shotgun (WGS) entry which is preliminary data.</text>
</comment>